<keyword evidence="2" id="KW-0479">Metal-binding</keyword>
<dbReference type="PANTHER" id="PTHR12814:SF2">
    <property type="entry name" value="RNA-BINDING PROTEIN NOB1"/>
    <property type="match status" value="1"/>
</dbReference>
<dbReference type="InterPro" id="IPR039907">
    <property type="entry name" value="NOB1"/>
</dbReference>
<dbReference type="InterPro" id="IPR029060">
    <property type="entry name" value="PIN-like_dom_sf"/>
</dbReference>
<evidence type="ECO:0000256" key="1">
    <source>
        <dbReference type="ARBA" id="ARBA00022722"/>
    </source>
</evidence>
<evidence type="ECO:0000313" key="6">
    <source>
        <dbReference type="Proteomes" id="UP000005233"/>
    </source>
</evidence>
<keyword evidence="1" id="KW-0540">Nuclease</keyword>
<dbReference type="STRING" id="1041930.Mtc_2183"/>
<dbReference type="KEGG" id="mez:Mtc_2183"/>
<dbReference type="CDD" id="cd09876">
    <property type="entry name" value="PIN_Nob1-like"/>
    <property type="match status" value="1"/>
</dbReference>
<evidence type="ECO:0000313" key="5">
    <source>
        <dbReference type="EMBL" id="AFD00919.1"/>
    </source>
</evidence>
<evidence type="ECO:0000256" key="3">
    <source>
        <dbReference type="ARBA" id="ARBA00022801"/>
    </source>
</evidence>
<evidence type="ECO:0000256" key="2">
    <source>
        <dbReference type="ARBA" id="ARBA00022723"/>
    </source>
</evidence>
<keyword evidence="3" id="KW-0378">Hydrolase</keyword>
<proteinExistence type="predicted"/>
<dbReference type="OrthoDB" id="27944at2157"/>
<dbReference type="GO" id="GO:0004521">
    <property type="term" value="F:RNA endonuclease activity"/>
    <property type="evidence" value="ECO:0007669"/>
    <property type="project" value="TreeGrafter"/>
</dbReference>
<gene>
    <name evidence="5" type="ordered locus">Mtc_2183</name>
</gene>
<dbReference type="GeneID" id="11972341"/>
<dbReference type="SUPFAM" id="SSF88723">
    <property type="entry name" value="PIN domain-like"/>
    <property type="match status" value="1"/>
</dbReference>
<keyword evidence="6" id="KW-1185">Reference proteome</keyword>
<dbReference type="GO" id="GO:0030490">
    <property type="term" value="P:maturation of SSU-rRNA"/>
    <property type="evidence" value="ECO:0007669"/>
    <property type="project" value="TreeGrafter"/>
</dbReference>
<dbReference type="GO" id="GO:0030688">
    <property type="term" value="C:preribosome, small subunit precursor"/>
    <property type="evidence" value="ECO:0007669"/>
    <property type="project" value="TreeGrafter"/>
</dbReference>
<dbReference type="Proteomes" id="UP000005233">
    <property type="component" value="Chromosome"/>
</dbReference>
<sequence length="161" mass="18134">MPETYVLDASAFIYGIFPRGELLTPPRVYEEVKDEASRLKLEVLTGLTVREPDAIYVSEVKNAAQDTGDVLRLSQPDVDLLALALEEKGSGKDVAILSDDYAVQNVARKMGLDFIPLHQKRIKYKIVWEKRCMGCNRTYSEGDVCKVCGSPLKLRKRSIKR</sequence>
<reference evidence="5 6" key="1">
    <citation type="journal article" date="2012" name="J. Bacteriol.">
        <title>Complete genome sequence of a thermophilic methanogen, Methanocella conradii HZ254, isolated from Chinese rice field soil.</title>
        <authorList>
            <person name="Lu Z."/>
            <person name="Lu Y."/>
        </authorList>
    </citation>
    <scope>NUCLEOTIDE SEQUENCE [LARGE SCALE GENOMIC DNA]</scope>
    <source>
        <strain evidence="6">DSM 24694 / JCM 17849 / CGMCC 1.5162 / HZ254</strain>
    </source>
</reference>
<dbReference type="GO" id="GO:0016787">
    <property type="term" value="F:hydrolase activity"/>
    <property type="evidence" value="ECO:0007669"/>
    <property type="project" value="UniProtKB-KW"/>
</dbReference>
<dbReference type="Pfam" id="PF17146">
    <property type="entry name" value="PIN_6"/>
    <property type="match status" value="1"/>
</dbReference>
<dbReference type="PANTHER" id="PTHR12814">
    <property type="entry name" value="RNA-BINDING PROTEIN NOB1"/>
    <property type="match status" value="1"/>
</dbReference>
<dbReference type="RefSeq" id="WP_014406750.1">
    <property type="nucleotide sequence ID" value="NC_017034.1"/>
</dbReference>
<accession>H8I9V9</accession>
<evidence type="ECO:0000259" key="4">
    <source>
        <dbReference type="Pfam" id="PF17146"/>
    </source>
</evidence>
<name>H8I9V9_METCZ</name>
<organism evidence="5 6">
    <name type="scientific">Methanocella conradii (strain DSM 24694 / JCM 17849 / CGMCC 1.5162 / HZ254)</name>
    <dbReference type="NCBI Taxonomy" id="1041930"/>
    <lineage>
        <taxon>Archaea</taxon>
        <taxon>Methanobacteriati</taxon>
        <taxon>Methanobacteriota</taxon>
        <taxon>Stenosarchaea group</taxon>
        <taxon>Methanomicrobia</taxon>
        <taxon>Methanocellales</taxon>
        <taxon>Methanocellaceae</taxon>
        <taxon>Methanocella</taxon>
    </lineage>
</organism>
<dbReference type="GO" id="GO:0046872">
    <property type="term" value="F:metal ion binding"/>
    <property type="evidence" value="ECO:0007669"/>
    <property type="project" value="UniProtKB-KW"/>
</dbReference>
<dbReference type="HOGENOM" id="CLU_109674_1_0_2"/>
<feature type="domain" description="Ribonuclease PIN" evidence="4">
    <location>
        <begin position="6"/>
        <end position="86"/>
    </location>
</feature>
<dbReference type="AlphaFoldDB" id="H8I9V9"/>
<dbReference type="Gene3D" id="2.20.28.10">
    <property type="match status" value="1"/>
</dbReference>
<protein>
    <submittedName>
        <fullName evidence="5">Nucleic acid-binding protein</fullName>
    </submittedName>
</protein>
<dbReference type="Gene3D" id="3.40.50.1010">
    <property type="entry name" value="5'-nuclease"/>
    <property type="match status" value="1"/>
</dbReference>
<dbReference type="eggNOG" id="arCOG00721">
    <property type="taxonomic scope" value="Archaea"/>
</dbReference>
<dbReference type="InterPro" id="IPR033411">
    <property type="entry name" value="Ribonuclease_PIN"/>
</dbReference>
<dbReference type="EMBL" id="CP003243">
    <property type="protein sequence ID" value="AFD00919.1"/>
    <property type="molecule type" value="Genomic_DNA"/>
</dbReference>